<reference evidence="2" key="1">
    <citation type="submission" date="2025-08" db="UniProtKB">
        <authorList>
            <consortium name="RefSeq"/>
        </authorList>
    </citation>
    <scope>IDENTIFICATION</scope>
</reference>
<proteinExistence type="predicted"/>
<keyword evidence="1" id="KW-1185">Reference proteome</keyword>
<evidence type="ECO:0000313" key="2">
    <source>
        <dbReference type="RefSeq" id="XP_065654100.1"/>
    </source>
</evidence>
<dbReference type="Proteomes" id="UP001652625">
    <property type="component" value="Chromosome 05"/>
</dbReference>
<dbReference type="RefSeq" id="XP_065654100.1">
    <property type="nucleotide sequence ID" value="XM_065798028.1"/>
</dbReference>
<gene>
    <name evidence="2" type="primary">LOC100208193</name>
</gene>
<organism evidence="1 2">
    <name type="scientific">Hydra vulgaris</name>
    <name type="common">Hydra</name>
    <name type="synonym">Hydra attenuata</name>
    <dbReference type="NCBI Taxonomy" id="6087"/>
    <lineage>
        <taxon>Eukaryota</taxon>
        <taxon>Metazoa</taxon>
        <taxon>Cnidaria</taxon>
        <taxon>Hydrozoa</taxon>
        <taxon>Hydroidolina</taxon>
        <taxon>Anthoathecata</taxon>
        <taxon>Aplanulata</taxon>
        <taxon>Hydridae</taxon>
        <taxon>Hydra</taxon>
    </lineage>
</organism>
<sequence length="155" mass="18061">MFPSNKMVNEEDFKRFTNNCKVKEKTETPKVDYEGKTILPTRVKILRRQSSLNTVDKNEIKELKNKRPKSLLNTSTLINSFFPITEPCFNQHLTPQMTPFTSISSLVSDIEDSNEQQAITEEKIERRARIDSYLQTLDEKRNKWNNSCEGITTLD</sequence>
<evidence type="ECO:0000313" key="1">
    <source>
        <dbReference type="Proteomes" id="UP001652625"/>
    </source>
</evidence>
<accession>A0ABM4BXZ7</accession>
<name>A0ABM4BXZ7_HYDVU</name>
<dbReference type="GeneID" id="100208193"/>
<protein>
    <submittedName>
        <fullName evidence="2">Uncharacterized protein LOC100208193</fullName>
    </submittedName>
</protein>